<dbReference type="OrthoDB" id="154553at2"/>
<gene>
    <name evidence="1" type="ORF">A9Q02_13235</name>
</gene>
<dbReference type="RefSeq" id="WP_097652311.1">
    <property type="nucleotide sequence ID" value="NZ_LYXE01000080.1"/>
</dbReference>
<name>A0A2H3KP28_9CHLR</name>
<sequence length="190" mass="22287">MREYPIFDELRQRVYPMLKPIQLLVAVRERKLPMIVYRPFLADLIITYVIDEQASIAYLNEDHLERWELAEHDLHTTAIDNLRERTEEKTSYTIAGEGASRLLIYNTLDGFDATRLLLPKLLERHRIDFPGQIVIGIPNRDFLIAFSDADREILTNIAHQIQLDAAQRDHGLTDQLFTLRGGQIREYEWE</sequence>
<evidence type="ECO:0008006" key="3">
    <source>
        <dbReference type="Google" id="ProtNLM"/>
    </source>
</evidence>
<protein>
    <recommendedName>
        <fullName evidence="3">DUF1444 domain-containing protein</fullName>
    </recommendedName>
</protein>
<dbReference type="Pfam" id="PF07285">
    <property type="entry name" value="DUF1444"/>
    <property type="match status" value="1"/>
</dbReference>
<dbReference type="AlphaFoldDB" id="A0A2H3KP28"/>
<comment type="caution">
    <text evidence="1">The sequence shown here is derived from an EMBL/GenBank/DDBJ whole genome shotgun (WGS) entry which is preliminary data.</text>
</comment>
<dbReference type="InterPro" id="IPR010838">
    <property type="entry name" value="DUF1444"/>
</dbReference>
<dbReference type="Proteomes" id="UP000220922">
    <property type="component" value="Unassembled WGS sequence"/>
</dbReference>
<proteinExistence type="predicted"/>
<evidence type="ECO:0000313" key="2">
    <source>
        <dbReference type="Proteomes" id="UP000220922"/>
    </source>
</evidence>
<evidence type="ECO:0000313" key="1">
    <source>
        <dbReference type="EMBL" id="PDV99172.1"/>
    </source>
</evidence>
<accession>A0A2H3KP28</accession>
<organism evidence="1 2">
    <name type="scientific">Candidatus Chloroploca asiatica</name>
    <dbReference type="NCBI Taxonomy" id="1506545"/>
    <lineage>
        <taxon>Bacteria</taxon>
        <taxon>Bacillati</taxon>
        <taxon>Chloroflexota</taxon>
        <taxon>Chloroflexia</taxon>
        <taxon>Chloroflexales</taxon>
        <taxon>Chloroflexineae</taxon>
        <taxon>Oscillochloridaceae</taxon>
        <taxon>Candidatus Chloroploca</taxon>
    </lineage>
</organism>
<reference evidence="1 2" key="1">
    <citation type="submission" date="2016-05" db="EMBL/GenBank/DDBJ databases">
        <authorList>
            <person name="Lavstsen T."/>
            <person name="Jespersen J.S."/>
        </authorList>
    </citation>
    <scope>NUCLEOTIDE SEQUENCE [LARGE SCALE GENOMIC DNA]</scope>
    <source>
        <strain evidence="1 2">B7-9</strain>
    </source>
</reference>
<keyword evidence="2" id="KW-1185">Reference proteome</keyword>
<dbReference type="EMBL" id="LYXE01000080">
    <property type="protein sequence ID" value="PDV99172.1"/>
    <property type="molecule type" value="Genomic_DNA"/>
</dbReference>